<dbReference type="InterPro" id="IPR001368">
    <property type="entry name" value="TNFR/NGFR_Cys_rich_reg"/>
</dbReference>
<dbReference type="SMART" id="SM00208">
    <property type="entry name" value="TNFR"/>
    <property type="match status" value="3"/>
</dbReference>
<dbReference type="GeneID" id="129332301"/>
<dbReference type="GO" id="GO:0043066">
    <property type="term" value="P:negative regulation of apoptotic process"/>
    <property type="evidence" value="ECO:0007669"/>
    <property type="project" value="TreeGrafter"/>
</dbReference>
<evidence type="ECO:0000256" key="13">
    <source>
        <dbReference type="ARBA" id="ARBA00030181"/>
    </source>
</evidence>
<dbReference type="PRINTS" id="PR01680">
    <property type="entry name" value="TNFACTORR6"/>
</dbReference>
<dbReference type="SMART" id="SM00005">
    <property type="entry name" value="DEATH"/>
    <property type="match status" value="1"/>
</dbReference>
<dbReference type="GO" id="GO:0032872">
    <property type="term" value="P:regulation of stress-activated MAPK cascade"/>
    <property type="evidence" value="ECO:0007669"/>
    <property type="project" value="TreeGrafter"/>
</dbReference>
<evidence type="ECO:0000313" key="22">
    <source>
        <dbReference type="RefSeq" id="XP_054839295.1"/>
    </source>
</evidence>
<evidence type="ECO:0000256" key="9">
    <source>
        <dbReference type="ARBA" id="ARBA00023139"/>
    </source>
</evidence>
<evidence type="ECO:0000256" key="5">
    <source>
        <dbReference type="ARBA" id="ARBA00022703"/>
    </source>
</evidence>
<feature type="domain" description="TNFR-Cys" evidence="20">
    <location>
        <begin position="53"/>
        <end position="89"/>
    </location>
</feature>
<evidence type="ECO:0000256" key="7">
    <source>
        <dbReference type="ARBA" id="ARBA00022737"/>
    </source>
</evidence>
<dbReference type="Gene3D" id="2.10.50.10">
    <property type="entry name" value="Tumor Necrosis Factor Receptor, subunit A, domain 2"/>
    <property type="match status" value="2"/>
</dbReference>
<keyword evidence="5" id="KW-0053">Apoptosis</keyword>
<evidence type="ECO:0000256" key="1">
    <source>
        <dbReference type="ARBA" id="ARBA00004251"/>
    </source>
</evidence>
<feature type="domain" description="TNFR-Cys" evidence="20">
    <location>
        <begin position="135"/>
        <end position="174"/>
    </location>
</feature>
<dbReference type="GO" id="GO:0005516">
    <property type="term" value="F:calmodulin binding"/>
    <property type="evidence" value="ECO:0007669"/>
    <property type="project" value="UniProtKB-KW"/>
</dbReference>
<dbReference type="SUPFAM" id="SSF47986">
    <property type="entry name" value="DEATH domain"/>
    <property type="match status" value="1"/>
</dbReference>
<dbReference type="PROSITE" id="PS50050">
    <property type="entry name" value="TNFR_NGFR_2"/>
    <property type="match status" value="3"/>
</dbReference>
<evidence type="ECO:0000256" key="8">
    <source>
        <dbReference type="ARBA" id="ARBA00022860"/>
    </source>
</evidence>
<dbReference type="Pfam" id="PF00020">
    <property type="entry name" value="TNFR_c6"/>
    <property type="match status" value="2"/>
</dbReference>
<dbReference type="GO" id="GO:0045121">
    <property type="term" value="C:membrane raft"/>
    <property type="evidence" value="ECO:0007669"/>
    <property type="project" value="UniProtKB-SubCell"/>
</dbReference>
<evidence type="ECO:0000256" key="2">
    <source>
        <dbReference type="ARBA" id="ARBA00004285"/>
    </source>
</evidence>
<keyword evidence="11" id="KW-0325">Glycoprotein</keyword>
<evidence type="ECO:0000256" key="14">
    <source>
        <dbReference type="ARBA" id="ARBA00032338"/>
    </source>
</evidence>
<keyword evidence="17" id="KW-0812">Transmembrane</keyword>
<feature type="repeat" description="TNFR-Cys" evidence="16">
    <location>
        <begin position="135"/>
        <end position="174"/>
    </location>
</feature>
<feature type="repeat" description="TNFR-Cys" evidence="16">
    <location>
        <begin position="53"/>
        <end position="89"/>
    </location>
</feature>
<evidence type="ECO:0000256" key="11">
    <source>
        <dbReference type="ARBA" id="ARBA00023180"/>
    </source>
</evidence>
<dbReference type="GO" id="GO:0006955">
    <property type="term" value="P:immune response"/>
    <property type="evidence" value="ECO:0007669"/>
    <property type="project" value="InterPro"/>
</dbReference>
<dbReference type="GO" id="GO:0097192">
    <property type="term" value="P:extrinsic apoptotic signaling pathway in absence of ligand"/>
    <property type="evidence" value="ECO:0007669"/>
    <property type="project" value="TreeGrafter"/>
</dbReference>
<keyword evidence="17" id="KW-1133">Transmembrane helix</keyword>
<dbReference type="CTD" id="355"/>
<comment type="caution">
    <text evidence="16">Lacks conserved residue(s) required for the propagation of feature annotation.</text>
</comment>
<feature type="repeat" description="TNFR-Cys" evidence="16">
    <location>
        <begin position="91"/>
        <end position="134"/>
    </location>
</feature>
<keyword evidence="10 16" id="KW-1015">Disulfide bond</keyword>
<dbReference type="GO" id="GO:0031265">
    <property type="term" value="C:CD95 death-inducing signaling complex"/>
    <property type="evidence" value="ECO:0007669"/>
    <property type="project" value="TreeGrafter"/>
</dbReference>
<dbReference type="SUPFAM" id="SSF57586">
    <property type="entry name" value="TNF receptor-like"/>
    <property type="match status" value="2"/>
</dbReference>
<sequence length="342" mass="39135">MRQRHLLVRFLCLLPALDLITAGPFPDNDSDLMRHRIYNKSAAVKNISKRNVDCQRGKYRSDSGDICCDLCKPGYVKVTDCTTSSKTICKICEEGEEYMDDYNSLLKCKRCSICDRAHGLEDEKPCNISQNIKCRCQHGFFCSSLEPCLHCNPCTECENGIIVEECTSTKDRICGSKRNLLWIIGIVILFPLIIGTIITWKYLSKKRRTKKKHIEDDHGQKMEMKLLTYEDIDLAPHISDIAEDMTLEQVMKFVRKRGLTNPTIDKINADNANDASEKKIRLLETWYQENGIKSAYGILIRTLKDLKQHTLADKIQKKMDSHVLNNASAHQNMILQEGITNN</sequence>
<evidence type="ECO:0000256" key="6">
    <source>
        <dbReference type="ARBA" id="ARBA00022729"/>
    </source>
</evidence>
<gene>
    <name evidence="22" type="primary">FAS</name>
</gene>
<evidence type="ECO:0000259" key="20">
    <source>
        <dbReference type="PROSITE" id="PS50050"/>
    </source>
</evidence>
<keyword evidence="6 18" id="KW-0732">Signal</keyword>
<dbReference type="KEGG" id="emc:129332301"/>
<evidence type="ECO:0000256" key="12">
    <source>
        <dbReference type="ARBA" id="ARBA00023288"/>
    </source>
</evidence>
<dbReference type="Pfam" id="PF00531">
    <property type="entry name" value="Death"/>
    <property type="match status" value="1"/>
</dbReference>
<feature type="chain" id="PRO_5041677166" description="Tumor necrosis factor receptor superfamily member 6" evidence="18">
    <location>
        <begin position="23"/>
        <end position="342"/>
    </location>
</feature>
<dbReference type="PANTHER" id="PTHR46874:SF1">
    <property type="entry name" value="TUMOR NECROSIS FACTOR RECEPTOR SUPERFAMILY MEMBER 6"/>
    <property type="match status" value="1"/>
</dbReference>
<evidence type="ECO:0000256" key="16">
    <source>
        <dbReference type="PROSITE-ProRule" id="PRU00206"/>
    </source>
</evidence>
<keyword evidence="21" id="KW-1185">Reference proteome</keyword>
<feature type="domain" description="TNFR-Cys" evidence="20">
    <location>
        <begin position="91"/>
        <end position="134"/>
    </location>
</feature>
<reference evidence="22" key="1">
    <citation type="submission" date="2025-08" db="UniProtKB">
        <authorList>
            <consortium name="RefSeq"/>
        </authorList>
    </citation>
    <scope>IDENTIFICATION</scope>
    <source>
        <tissue evidence="22">Blood</tissue>
    </source>
</reference>
<dbReference type="Proteomes" id="UP001190640">
    <property type="component" value="Chromosome 6"/>
</dbReference>
<organism evidence="21 22">
    <name type="scientific">Eublepharis macularius</name>
    <name type="common">Leopard gecko</name>
    <name type="synonym">Cyrtodactylus macularius</name>
    <dbReference type="NCBI Taxonomy" id="481883"/>
    <lineage>
        <taxon>Eukaryota</taxon>
        <taxon>Metazoa</taxon>
        <taxon>Chordata</taxon>
        <taxon>Craniata</taxon>
        <taxon>Vertebrata</taxon>
        <taxon>Euteleostomi</taxon>
        <taxon>Lepidosauria</taxon>
        <taxon>Squamata</taxon>
        <taxon>Bifurcata</taxon>
        <taxon>Gekkota</taxon>
        <taxon>Eublepharidae</taxon>
        <taxon>Eublepharinae</taxon>
        <taxon>Eublepharis</taxon>
    </lineage>
</organism>
<feature type="domain" description="Death" evidence="19">
    <location>
        <begin position="252"/>
        <end position="319"/>
    </location>
</feature>
<dbReference type="GO" id="GO:0097049">
    <property type="term" value="P:motor neuron apoptotic process"/>
    <property type="evidence" value="ECO:0007669"/>
    <property type="project" value="TreeGrafter"/>
</dbReference>
<keyword evidence="12" id="KW-0449">Lipoprotein</keyword>
<evidence type="ECO:0000256" key="3">
    <source>
        <dbReference type="ARBA" id="ARBA00015761"/>
    </source>
</evidence>
<dbReference type="PROSITE" id="PS00652">
    <property type="entry name" value="TNFR_NGFR_1"/>
    <property type="match status" value="1"/>
</dbReference>
<feature type="transmembrane region" description="Helical" evidence="17">
    <location>
        <begin position="180"/>
        <end position="203"/>
    </location>
</feature>
<keyword evidence="17" id="KW-0472">Membrane</keyword>
<keyword evidence="9" id="KW-0564">Palmitate</keyword>
<evidence type="ECO:0000256" key="15">
    <source>
        <dbReference type="ARBA" id="ARBA00032502"/>
    </source>
</evidence>
<accession>A0AA97JK34</accession>
<dbReference type="InterPro" id="IPR008063">
    <property type="entry name" value="Fas_rcpt"/>
</dbReference>
<feature type="disulfide bond" evidence="16">
    <location>
        <begin position="136"/>
        <end position="151"/>
    </location>
</feature>
<dbReference type="GO" id="GO:0009897">
    <property type="term" value="C:external side of plasma membrane"/>
    <property type="evidence" value="ECO:0007669"/>
    <property type="project" value="TreeGrafter"/>
</dbReference>
<dbReference type="PANTHER" id="PTHR46874">
    <property type="entry name" value="TUMOR NECROSIS FACTOR RECEPTOR SUPERFAMILY MEMBER 6"/>
    <property type="match status" value="1"/>
</dbReference>
<dbReference type="GO" id="GO:0005031">
    <property type="term" value="F:tumor necrosis factor receptor activity"/>
    <property type="evidence" value="ECO:0007669"/>
    <property type="project" value="TreeGrafter"/>
</dbReference>
<feature type="disulfide bond" evidence="16">
    <location>
        <begin position="68"/>
        <end position="81"/>
    </location>
</feature>
<keyword evidence="8" id="KW-0112">Calmodulin-binding</keyword>
<dbReference type="InterPro" id="IPR000488">
    <property type="entry name" value="Death_dom"/>
</dbReference>
<evidence type="ECO:0000256" key="18">
    <source>
        <dbReference type="SAM" id="SignalP"/>
    </source>
</evidence>
<proteinExistence type="predicted"/>
<dbReference type="GO" id="GO:0097527">
    <property type="term" value="P:necroptotic signaling pathway"/>
    <property type="evidence" value="ECO:0007669"/>
    <property type="project" value="TreeGrafter"/>
</dbReference>
<evidence type="ECO:0000259" key="19">
    <source>
        <dbReference type="PROSITE" id="PS50017"/>
    </source>
</evidence>
<evidence type="ECO:0000256" key="10">
    <source>
        <dbReference type="ARBA" id="ARBA00023157"/>
    </source>
</evidence>
<feature type="signal peptide" evidence="18">
    <location>
        <begin position="1"/>
        <end position="22"/>
    </location>
</feature>
<evidence type="ECO:0000256" key="4">
    <source>
        <dbReference type="ARBA" id="ARBA00022475"/>
    </source>
</evidence>
<dbReference type="PROSITE" id="PS50017">
    <property type="entry name" value="DEATH_DOMAIN"/>
    <property type="match status" value="1"/>
</dbReference>
<keyword evidence="22" id="KW-0675">Receptor</keyword>
<keyword evidence="4" id="KW-1003">Cell membrane</keyword>
<comment type="subcellular location">
    <subcellularLocation>
        <location evidence="1">Cell membrane</location>
        <topology evidence="1">Single-pass type I membrane protein</topology>
    </subcellularLocation>
    <subcellularLocation>
        <location evidence="2">Membrane raft</location>
    </subcellularLocation>
</comment>
<dbReference type="GO" id="GO:0006924">
    <property type="term" value="P:activation-induced cell death of T cells"/>
    <property type="evidence" value="ECO:0007669"/>
    <property type="project" value="TreeGrafter"/>
</dbReference>
<evidence type="ECO:0000256" key="17">
    <source>
        <dbReference type="SAM" id="Phobius"/>
    </source>
</evidence>
<feature type="disulfide bond" evidence="16">
    <location>
        <begin position="71"/>
        <end position="89"/>
    </location>
</feature>
<dbReference type="Gene3D" id="1.10.533.10">
    <property type="entry name" value="Death Domain, Fas"/>
    <property type="match status" value="1"/>
</dbReference>
<dbReference type="InterPro" id="IPR011029">
    <property type="entry name" value="DEATH-like_dom_sf"/>
</dbReference>
<dbReference type="AlphaFoldDB" id="A0AA97JK34"/>
<protein>
    <recommendedName>
        <fullName evidence="3">Tumor necrosis factor receptor superfamily member 6</fullName>
    </recommendedName>
    <alternativeName>
        <fullName evidence="14">Apo-1 antigen</fullName>
    </alternativeName>
    <alternativeName>
        <fullName evidence="15">Apoptosis-mediating surface antigen FAS</fullName>
    </alternativeName>
    <alternativeName>
        <fullName evidence="13">FASLG receptor</fullName>
    </alternativeName>
</protein>
<dbReference type="RefSeq" id="XP_054839295.1">
    <property type="nucleotide sequence ID" value="XM_054983320.1"/>
</dbReference>
<keyword evidence="7" id="KW-0677">Repeat</keyword>
<name>A0AA97JK34_EUBMA</name>
<evidence type="ECO:0000313" key="21">
    <source>
        <dbReference type="Proteomes" id="UP001190640"/>
    </source>
</evidence>